<keyword evidence="3" id="KW-0378">Hydrolase</keyword>
<dbReference type="GO" id="GO:0005829">
    <property type="term" value="C:cytosol"/>
    <property type="evidence" value="ECO:0007669"/>
    <property type="project" value="TreeGrafter"/>
</dbReference>
<dbReference type="PIRSF" id="PIRSF004919">
    <property type="entry name" value="TldD"/>
    <property type="match status" value="1"/>
</dbReference>
<feature type="domain" description="Metalloprotease TldD/E N-terminal" evidence="5">
    <location>
        <begin position="27"/>
        <end position="86"/>
    </location>
</feature>
<dbReference type="PANTHER" id="PTHR30624">
    <property type="entry name" value="UNCHARACTERIZED PROTEIN TLDD AND PMBA"/>
    <property type="match status" value="1"/>
</dbReference>
<evidence type="ECO:0000259" key="6">
    <source>
        <dbReference type="Pfam" id="PF19289"/>
    </source>
</evidence>
<evidence type="ECO:0000256" key="3">
    <source>
        <dbReference type="ARBA" id="ARBA00022801"/>
    </source>
</evidence>
<comment type="similarity">
    <text evidence="1">Belongs to the peptidase U62 family.</text>
</comment>
<evidence type="ECO:0000256" key="2">
    <source>
        <dbReference type="ARBA" id="ARBA00022670"/>
    </source>
</evidence>
<evidence type="ECO:0000259" key="7">
    <source>
        <dbReference type="Pfam" id="PF19290"/>
    </source>
</evidence>
<keyword evidence="2 8" id="KW-0645">Protease</keyword>
<dbReference type="InterPro" id="IPR035068">
    <property type="entry name" value="TldD/PmbA_N"/>
</dbReference>
<gene>
    <name evidence="8" type="ORF">OD816_000316</name>
</gene>
<dbReference type="Pfam" id="PF19289">
    <property type="entry name" value="PmbA_TldD_3rd"/>
    <property type="match status" value="1"/>
</dbReference>
<keyword evidence="4" id="KW-0482">Metalloprotease</keyword>
<dbReference type="InterPro" id="IPR036059">
    <property type="entry name" value="TldD/PmbA_sf"/>
</dbReference>
<comment type="caution">
    <text evidence="8">The sequence shown here is derived from an EMBL/GenBank/DDBJ whole genome shotgun (WGS) entry which is preliminary data.</text>
</comment>
<dbReference type="InterPro" id="IPR025502">
    <property type="entry name" value="TldD"/>
</dbReference>
<dbReference type="GO" id="GO:0008237">
    <property type="term" value="F:metallopeptidase activity"/>
    <property type="evidence" value="ECO:0007669"/>
    <property type="project" value="UniProtKB-KW"/>
</dbReference>
<dbReference type="InterPro" id="IPR045569">
    <property type="entry name" value="Metalloprtase-TldD/E_C"/>
</dbReference>
<feature type="domain" description="Metalloprotease TldD/E central" evidence="7">
    <location>
        <begin position="118"/>
        <end position="218"/>
    </location>
</feature>
<dbReference type="Pfam" id="PF19290">
    <property type="entry name" value="PmbA_TldD_2nd"/>
    <property type="match status" value="1"/>
</dbReference>
<organism evidence="8 9">
    <name type="scientific">Candidatus Thermodesulfobacterium syntrophicum</name>
    <dbReference type="NCBI Taxonomy" id="3060442"/>
    <lineage>
        <taxon>Bacteria</taxon>
        <taxon>Pseudomonadati</taxon>
        <taxon>Thermodesulfobacteriota</taxon>
        <taxon>Thermodesulfobacteria</taxon>
        <taxon>Thermodesulfobacteriales</taxon>
        <taxon>Thermodesulfobacteriaceae</taxon>
        <taxon>Thermodesulfobacterium</taxon>
    </lineage>
</organism>
<dbReference type="GO" id="GO:0006508">
    <property type="term" value="P:proteolysis"/>
    <property type="evidence" value="ECO:0007669"/>
    <property type="project" value="UniProtKB-KW"/>
</dbReference>
<dbReference type="SUPFAM" id="SSF111283">
    <property type="entry name" value="Putative modulator of DNA gyrase, PmbA/TldD"/>
    <property type="match status" value="1"/>
</dbReference>
<dbReference type="InterPro" id="IPR002510">
    <property type="entry name" value="Metalloprtase-TldD/E_N"/>
</dbReference>
<sequence>MKIEKKIPKDIEKFLKILSVQGSLFGEIYLEHKETFKLVVEPERIDEINWGKEEGIAFRKIDENLKNHFAYSSDLENLSELEDLVKGVTKETFCTSNRKEKKFLEKEILNNQEEYLKSRLEFLENLKKKVKSLKEIKHYKIGLSEIKKEIFIINSEGTLVSDERFYSRVVAVVVAERDGRLERGYEVFGRSLPFEEIKDLPEVLNVSERASDLALTMLSARKAPAGVMPVVLSGTAGGTMIHEAVGHGLEADHAEEGLSVYSERLGEKVASELITVVDDATLPSLYGFYRFDDEGIASQKVVLIEKGILKNFLYDKYFALKYGKESNGHGRRQDFRHIPIPRMANTYIERGTYKPEEIIKSVDKGLLVKKMGGGEVNPLTGDFVFEVIEGYYIERGEIAYPVKGATLVGNGPKVLEIIDMVGDDLSFTPGTCGKDGQGVPVADGQPTLRIPEITVGGVLD</sequence>
<dbReference type="InterPro" id="IPR051463">
    <property type="entry name" value="Peptidase_U62_metallo"/>
</dbReference>
<dbReference type="PANTHER" id="PTHR30624:SF4">
    <property type="entry name" value="METALLOPROTEASE TLDD"/>
    <property type="match status" value="1"/>
</dbReference>
<dbReference type="Pfam" id="PF01523">
    <property type="entry name" value="PmbA_TldD_1st"/>
    <property type="match status" value="1"/>
</dbReference>
<evidence type="ECO:0000256" key="4">
    <source>
        <dbReference type="ARBA" id="ARBA00023049"/>
    </source>
</evidence>
<evidence type="ECO:0000313" key="8">
    <source>
        <dbReference type="EMBL" id="MDF2953071.1"/>
    </source>
</evidence>
<dbReference type="EMBL" id="JAPHEG010000001">
    <property type="protein sequence ID" value="MDF2953071.1"/>
    <property type="molecule type" value="Genomic_DNA"/>
</dbReference>
<proteinExistence type="inferred from homology"/>
<dbReference type="Gene3D" id="3.30.2290.10">
    <property type="entry name" value="PmbA/TldD superfamily"/>
    <property type="match status" value="1"/>
</dbReference>
<dbReference type="AlphaFoldDB" id="A0AAE3P3G1"/>
<name>A0AAE3P3G1_9BACT</name>
<accession>A0AAE3P3G1</accession>
<evidence type="ECO:0000313" key="9">
    <source>
        <dbReference type="Proteomes" id="UP001144110"/>
    </source>
</evidence>
<evidence type="ECO:0000259" key="5">
    <source>
        <dbReference type="Pfam" id="PF01523"/>
    </source>
</evidence>
<dbReference type="InterPro" id="IPR045570">
    <property type="entry name" value="Metalloprtase-TldD/E_cen_dom"/>
</dbReference>
<protein>
    <submittedName>
        <fullName evidence="8">Zn-dependent protease PmbA/TldA</fullName>
    </submittedName>
</protein>
<dbReference type="Proteomes" id="UP001144110">
    <property type="component" value="Unassembled WGS sequence"/>
</dbReference>
<feature type="domain" description="Metalloprotease TldD/E C-terminal" evidence="6">
    <location>
        <begin position="226"/>
        <end position="457"/>
    </location>
</feature>
<evidence type="ECO:0000256" key="1">
    <source>
        <dbReference type="ARBA" id="ARBA00005836"/>
    </source>
</evidence>
<reference evidence="8" key="1">
    <citation type="submission" date="2022-11" db="EMBL/GenBank/DDBJ databases">
        <title>Candidatus Alkanophaga archaea from heated hydrothermal vent sediment oxidize petroleum alkanes.</title>
        <authorList>
            <person name="Zehnle H."/>
            <person name="Laso-Perez R."/>
            <person name="Lipp J."/>
            <person name="Teske A."/>
            <person name="Wegener G."/>
        </authorList>
    </citation>
    <scope>NUCLEOTIDE SEQUENCE</scope>
    <source>
        <strain evidence="8">MCA70</strain>
    </source>
</reference>